<gene>
    <name evidence="1" type="ORF">HMPREF6485_2207</name>
</gene>
<comment type="caution">
    <text evidence="1">The sequence shown here is derived from an EMBL/GenBank/DDBJ whole genome shotgun (WGS) entry which is preliminary data.</text>
</comment>
<dbReference type="HOGENOM" id="CLU_3314542_0_0_10"/>
<evidence type="ECO:0000313" key="1">
    <source>
        <dbReference type="EMBL" id="EFU29929.1"/>
    </source>
</evidence>
<dbReference type="Proteomes" id="UP000003112">
    <property type="component" value="Unassembled WGS sequence"/>
</dbReference>
<organism evidence="1 2">
    <name type="scientific">Segatella buccae ATCC 33574</name>
    <dbReference type="NCBI Taxonomy" id="873513"/>
    <lineage>
        <taxon>Bacteria</taxon>
        <taxon>Pseudomonadati</taxon>
        <taxon>Bacteroidota</taxon>
        <taxon>Bacteroidia</taxon>
        <taxon>Bacteroidales</taxon>
        <taxon>Prevotellaceae</taxon>
        <taxon>Segatella</taxon>
    </lineage>
</organism>
<dbReference type="AlphaFoldDB" id="E6K9C1"/>
<protein>
    <submittedName>
        <fullName evidence="1">Uncharacterized protein</fullName>
    </submittedName>
</protein>
<evidence type="ECO:0000313" key="2">
    <source>
        <dbReference type="Proteomes" id="UP000003112"/>
    </source>
</evidence>
<dbReference type="EMBL" id="AEPD01000033">
    <property type="protein sequence ID" value="EFU29929.1"/>
    <property type="molecule type" value="Genomic_DNA"/>
</dbReference>
<keyword evidence="2" id="KW-1185">Reference proteome</keyword>
<name>E6K9C1_9BACT</name>
<accession>E6K9C1</accession>
<reference evidence="1 2" key="1">
    <citation type="submission" date="2010-10" db="EMBL/GenBank/DDBJ databases">
        <authorList>
            <person name="Muzny D."/>
            <person name="Qin X."/>
            <person name="Deng J."/>
            <person name="Jiang H."/>
            <person name="Liu Y."/>
            <person name="Qu J."/>
            <person name="Song X.-Z."/>
            <person name="Zhang L."/>
            <person name="Thornton R."/>
            <person name="Coyle M."/>
            <person name="Francisco L."/>
            <person name="Jackson L."/>
            <person name="Javaid M."/>
            <person name="Korchina V."/>
            <person name="Kovar C."/>
            <person name="Mata R."/>
            <person name="Mathew T."/>
            <person name="Ngo R."/>
            <person name="Nguyen L."/>
            <person name="Nguyen N."/>
            <person name="Okwuonu G."/>
            <person name="Ongeri F."/>
            <person name="Pham C."/>
            <person name="Simmons D."/>
            <person name="Wilczek-Boney K."/>
            <person name="Hale W."/>
            <person name="Jakkamsetti A."/>
            <person name="Pham P."/>
            <person name="Ruth R."/>
            <person name="San Lucas F."/>
            <person name="Warren J."/>
            <person name="Zhang J."/>
            <person name="Zhao Z."/>
            <person name="Zhou C."/>
            <person name="Zhu D."/>
            <person name="Lee S."/>
            <person name="Bess C."/>
            <person name="Blankenburg K."/>
            <person name="Forbes L."/>
            <person name="Fu Q."/>
            <person name="Gubbala S."/>
            <person name="Hirani K."/>
            <person name="Jayaseelan J.C."/>
            <person name="Lara F."/>
            <person name="Munidasa M."/>
            <person name="Palculict T."/>
            <person name="Patil S."/>
            <person name="Pu L.-L."/>
            <person name="Saada N."/>
            <person name="Tang L."/>
            <person name="Weissenberger G."/>
            <person name="Zhu Y."/>
            <person name="Hemphill L."/>
            <person name="Shang Y."/>
            <person name="Youmans B."/>
            <person name="Ayvaz T."/>
            <person name="Ross M."/>
            <person name="Santibanez J."/>
            <person name="Aqrawi P."/>
            <person name="Gross S."/>
            <person name="Joshi V."/>
            <person name="Fowler G."/>
            <person name="Nazareth L."/>
            <person name="Reid J."/>
            <person name="Worley K."/>
            <person name="Petrosino J."/>
            <person name="Highlander S."/>
            <person name="Gibbs R."/>
        </authorList>
    </citation>
    <scope>NUCLEOTIDE SEQUENCE [LARGE SCALE GENOMIC DNA]</scope>
    <source>
        <strain evidence="1 2">ATCC 33574</strain>
    </source>
</reference>
<proteinExistence type="predicted"/>
<sequence length="39" mass="4386">MGIEITLSLHTERMVLSSGNLKDGRFQPFPLLLVDTNIE</sequence>